<feature type="non-terminal residue" evidence="2">
    <location>
        <position position="84"/>
    </location>
</feature>
<comment type="caution">
    <text evidence="2">The sequence shown here is derived from an EMBL/GenBank/DDBJ whole genome shotgun (WGS) entry which is preliminary data.</text>
</comment>
<name>A0ABW3CDC7_9ACTN</name>
<gene>
    <name evidence="2" type="ORF">ACFQ07_09720</name>
</gene>
<reference evidence="3" key="1">
    <citation type="journal article" date="2019" name="Int. J. Syst. Evol. Microbiol.">
        <title>The Global Catalogue of Microorganisms (GCM) 10K type strain sequencing project: providing services to taxonomists for standard genome sequencing and annotation.</title>
        <authorList>
            <consortium name="The Broad Institute Genomics Platform"/>
            <consortium name="The Broad Institute Genome Sequencing Center for Infectious Disease"/>
            <person name="Wu L."/>
            <person name="Ma J."/>
        </authorList>
    </citation>
    <scope>NUCLEOTIDE SEQUENCE [LARGE SCALE GENOMIC DNA]</scope>
    <source>
        <strain evidence="3">JCM 31696</strain>
    </source>
</reference>
<dbReference type="EMBL" id="JBHTIR010001400">
    <property type="protein sequence ID" value="MFD0852501.1"/>
    <property type="molecule type" value="Genomic_DNA"/>
</dbReference>
<keyword evidence="3" id="KW-1185">Reference proteome</keyword>
<evidence type="ECO:0000313" key="3">
    <source>
        <dbReference type="Proteomes" id="UP001597083"/>
    </source>
</evidence>
<keyword evidence="1" id="KW-0472">Membrane</keyword>
<evidence type="ECO:0000256" key="1">
    <source>
        <dbReference type="SAM" id="Phobius"/>
    </source>
</evidence>
<accession>A0ABW3CDC7</accession>
<dbReference type="Proteomes" id="UP001597083">
    <property type="component" value="Unassembled WGS sequence"/>
</dbReference>
<feature type="transmembrane region" description="Helical" evidence="1">
    <location>
        <begin position="46"/>
        <end position="68"/>
    </location>
</feature>
<sequence>MLGYRPVMWFNDSFGYVGMALNLTPPGSRPGGYALFLAMLRPFHSFALISVLQHAMGLAVGVMIYALVRRAGGRAVWAVAASLP</sequence>
<keyword evidence="1" id="KW-1133">Transmembrane helix</keyword>
<protein>
    <recommendedName>
        <fullName evidence="4">Glycosyltransferase RgtA/B/C/D-like domain-containing protein</fullName>
    </recommendedName>
</protein>
<organism evidence="2 3">
    <name type="scientific">Actinomadura adrarensis</name>
    <dbReference type="NCBI Taxonomy" id="1819600"/>
    <lineage>
        <taxon>Bacteria</taxon>
        <taxon>Bacillati</taxon>
        <taxon>Actinomycetota</taxon>
        <taxon>Actinomycetes</taxon>
        <taxon>Streptosporangiales</taxon>
        <taxon>Thermomonosporaceae</taxon>
        <taxon>Actinomadura</taxon>
    </lineage>
</organism>
<evidence type="ECO:0008006" key="4">
    <source>
        <dbReference type="Google" id="ProtNLM"/>
    </source>
</evidence>
<evidence type="ECO:0000313" key="2">
    <source>
        <dbReference type="EMBL" id="MFD0852501.1"/>
    </source>
</evidence>
<keyword evidence="1" id="KW-0812">Transmembrane</keyword>
<proteinExistence type="predicted"/>